<dbReference type="EMBL" id="BLAY01000167">
    <property type="protein sequence ID" value="GET42499.1"/>
    <property type="molecule type" value="Genomic_DNA"/>
</dbReference>
<reference evidence="1" key="1">
    <citation type="submission" date="2019-10" db="EMBL/GenBank/DDBJ databases">
        <title>Draft genome sequece of Microseira wollei NIES-4236.</title>
        <authorList>
            <person name="Yamaguchi H."/>
            <person name="Suzuki S."/>
            <person name="Kawachi M."/>
        </authorList>
    </citation>
    <scope>NUCLEOTIDE SEQUENCE</scope>
    <source>
        <strain evidence="1">NIES-4236</strain>
    </source>
</reference>
<organism evidence="1 2">
    <name type="scientific">Microseira wollei NIES-4236</name>
    <dbReference type="NCBI Taxonomy" id="2530354"/>
    <lineage>
        <taxon>Bacteria</taxon>
        <taxon>Bacillati</taxon>
        <taxon>Cyanobacteriota</taxon>
        <taxon>Cyanophyceae</taxon>
        <taxon>Oscillatoriophycideae</taxon>
        <taxon>Aerosakkonematales</taxon>
        <taxon>Aerosakkonemataceae</taxon>
        <taxon>Microseira</taxon>
    </lineage>
</organism>
<evidence type="ECO:0008006" key="3">
    <source>
        <dbReference type="Google" id="ProtNLM"/>
    </source>
</evidence>
<dbReference type="NCBIfam" id="TIGR03187">
    <property type="entry name" value="DGQHR"/>
    <property type="match status" value="2"/>
</dbReference>
<dbReference type="Pfam" id="PF14072">
    <property type="entry name" value="DndB"/>
    <property type="match status" value="1"/>
</dbReference>
<dbReference type="RefSeq" id="WP_226590119.1">
    <property type="nucleotide sequence ID" value="NZ_BLAY01000167.1"/>
</dbReference>
<keyword evidence="2" id="KW-1185">Reference proteome</keyword>
<dbReference type="InterPro" id="IPR017642">
    <property type="entry name" value="DNA_S_mod_DndB"/>
</dbReference>
<evidence type="ECO:0000313" key="2">
    <source>
        <dbReference type="Proteomes" id="UP001050975"/>
    </source>
</evidence>
<dbReference type="InterPro" id="IPR017601">
    <property type="entry name" value="DGQHR-contain_dom"/>
</dbReference>
<accession>A0AAV3XJ62</accession>
<dbReference type="Proteomes" id="UP001050975">
    <property type="component" value="Unassembled WGS sequence"/>
</dbReference>
<protein>
    <recommendedName>
        <fullName evidence="3">DGQHR domain-containing protein</fullName>
    </recommendedName>
</protein>
<comment type="caution">
    <text evidence="1">The sequence shown here is derived from an EMBL/GenBank/DDBJ whole genome shotgun (WGS) entry which is preliminary data.</text>
</comment>
<proteinExistence type="predicted"/>
<sequence>MNKPNNPSGDLASQILERENQERQAIALLLDRYLSRSDQILVQKIEMGGSEAYIGSVTLEWFASRVRFASRLPLFRPKFNPDTQNIEIDAETIEEIQQRPLDWSRQATLAQYLAARKHHKFPPVLVVMNQPWVDNPQAAEWGKDGRAIKSTADFSPLDKDGKAGLLNLSDNVTIFALDGQHRLMGVQGLMELIQTGKLQRYKKDKKPSGNYITVDDLQQEYQVDPAYLQNLAKEKIGIEFISAVVPGETRDEARRRIRSIFVHVNLMAAPLTKGQLAQLDENDGFSIVARKVAVTHPLLKDMEGRNPRVNWDSATVAAKATVLTTLQALKEMSERYLGQKYFRWKPAIKKGLIPLRPEDEELEAGFAEFTQLFDYIADLPTLRRLEYSAETPEMRRFSFEKGGGEGNILFRPVGQVAFAQALGILVYRKGFSLKSIFEKLQKFEADGGFANMDKPESIFYGVLYDPNKKRVLVAGRDLAAKLIVYILGGIDDDLARAELRRELAEARTIEDKAVGFNGKFVAPKQVGLPPVLQ</sequence>
<evidence type="ECO:0000313" key="1">
    <source>
        <dbReference type="EMBL" id="GET42499.1"/>
    </source>
</evidence>
<dbReference type="CDD" id="cd16414">
    <property type="entry name" value="dndB_like"/>
    <property type="match status" value="1"/>
</dbReference>
<name>A0AAV3XJ62_9CYAN</name>
<gene>
    <name evidence="1" type="ORF">MiSe_73170</name>
</gene>
<dbReference type="AlphaFoldDB" id="A0AAV3XJ62"/>